<organism evidence="11 12">
    <name type="scientific">Cimex lectularius</name>
    <name type="common">Bed bug</name>
    <name type="synonym">Acanthia lectularia</name>
    <dbReference type="NCBI Taxonomy" id="79782"/>
    <lineage>
        <taxon>Eukaryota</taxon>
        <taxon>Metazoa</taxon>
        <taxon>Ecdysozoa</taxon>
        <taxon>Arthropoda</taxon>
        <taxon>Hexapoda</taxon>
        <taxon>Insecta</taxon>
        <taxon>Pterygota</taxon>
        <taxon>Neoptera</taxon>
        <taxon>Paraneoptera</taxon>
        <taxon>Hemiptera</taxon>
        <taxon>Heteroptera</taxon>
        <taxon>Panheteroptera</taxon>
        <taxon>Cimicomorpha</taxon>
        <taxon>Cimicidae</taxon>
        <taxon>Cimex</taxon>
    </lineage>
</organism>
<dbReference type="GO" id="GO:0007166">
    <property type="term" value="P:cell surface receptor signaling pathway"/>
    <property type="evidence" value="ECO:0007669"/>
    <property type="project" value="InterPro"/>
</dbReference>
<dbReference type="Gene3D" id="1.20.1070.10">
    <property type="entry name" value="Rhodopsin 7-helix transmembrane proteins"/>
    <property type="match status" value="1"/>
</dbReference>
<dbReference type="CDD" id="cd15039">
    <property type="entry name" value="7tmB3_Methuselah-like"/>
    <property type="match status" value="1"/>
</dbReference>
<protein>
    <recommendedName>
        <fullName evidence="10">G-protein coupled receptors family 2 profile 2 domain-containing protein</fullName>
    </recommendedName>
</protein>
<dbReference type="PROSITE" id="PS50082">
    <property type="entry name" value="WD_REPEATS_2"/>
    <property type="match status" value="2"/>
</dbReference>
<dbReference type="Gene3D" id="1.25.40.470">
    <property type="match status" value="1"/>
</dbReference>
<dbReference type="EnsemblMetazoa" id="XM_024227010.1">
    <property type="protein sequence ID" value="XP_024082778.1"/>
    <property type="gene ID" value="LOC106665591"/>
</dbReference>
<evidence type="ECO:0000256" key="8">
    <source>
        <dbReference type="PROSITE-ProRule" id="PRU00221"/>
    </source>
</evidence>
<dbReference type="PROSITE" id="PS50294">
    <property type="entry name" value="WD_REPEATS_REGION"/>
    <property type="match status" value="1"/>
</dbReference>
<feature type="transmembrane region" description="Helical" evidence="9">
    <location>
        <begin position="1263"/>
        <end position="1286"/>
    </location>
</feature>
<dbReference type="OrthoDB" id="408728at2759"/>
<dbReference type="SMART" id="SM00320">
    <property type="entry name" value="WD40"/>
    <property type="match status" value="5"/>
</dbReference>
<dbReference type="GO" id="GO:0030992">
    <property type="term" value="C:intraciliary transport particle B"/>
    <property type="evidence" value="ECO:0007669"/>
    <property type="project" value="TreeGrafter"/>
</dbReference>
<dbReference type="InterPro" id="IPR036322">
    <property type="entry name" value="WD40_repeat_dom_sf"/>
</dbReference>
<feature type="transmembrane region" description="Helical" evidence="9">
    <location>
        <begin position="1315"/>
        <end position="1331"/>
    </location>
</feature>
<evidence type="ECO:0000256" key="4">
    <source>
        <dbReference type="ARBA" id="ARBA00022989"/>
    </source>
</evidence>
<name>A0A8I6SKI0_CIMLE</name>
<feature type="transmembrane region" description="Helical" evidence="9">
    <location>
        <begin position="1106"/>
        <end position="1127"/>
    </location>
</feature>
<evidence type="ECO:0000259" key="10">
    <source>
        <dbReference type="PROSITE" id="PS50261"/>
    </source>
</evidence>
<accession>A0A8I6SKI0</accession>
<dbReference type="SUPFAM" id="SSF50978">
    <property type="entry name" value="WD40 repeat-like"/>
    <property type="match status" value="2"/>
</dbReference>
<evidence type="ECO:0000256" key="2">
    <source>
        <dbReference type="ARBA" id="ARBA00004141"/>
    </source>
</evidence>
<comment type="subcellular location">
    <subcellularLocation>
        <location evidence="1">Cell projection</location>
        <location evidence="1">Cilium</location>
    </subcellularLocation>
    <subcellularLocation>
        <location evidence="2">Membrane</location>
        <topology evidence="2">Multi-pass membrane protein</topology>
    </subcellularLocation>
</comment>
<dbReference type="GO" id="GO:0005929">
    <property type="term" value="C:cilium"/>
    <property type="evidence" value="ECO:0007669"/>
    <property type="project" value="UniProtKB-SubCell"/>
</dbReference>
<evidence type="ECO:0000256" key="9">
    <source>
        <dbReference type="SAM" id="Phobius"/>
    </source>
</evidence>
<feature type="repeat" description="WD" evidence="8">
    <location>
        <begin position="184"/>
        <end position="216"/>
    </location>
</feature>
<keyword evidence="6 9" id="KW-0472">Membrane</keyword>
<evidence type="ECO:0000256" key="5">
    <source>
        <dbReference type="ARBA" id="ARBA00023069"/>
    </source>
</evidence>
<keyword evidence="8" id="KW-0853">WD repeat</keyword>
<feature type="domain" description="G-protein coupled receptors family 2 profile 2" evidence="10">
    <location>
        <begin position="1103"/>
        <end position="1367"/>
    </location>
</feature>
<evidence type="ECO:0000313" key="11">
    <source>
        <dbReference type="EnsemblMetazoa" id="XP_024082778.1"/>
    </source>
</evidence>
<dbReference type="PANTHER" id="PTHR24098">
    <property type="entry name" value="OUTER SEGMENT 5"/>
    <property type="match status" value="1"/>
</dbReference>
<dbReference type="FunFam" id="2.130.10.10:FF:000463">
    <property type="entry name" value="intraflagellar transport protein 80 homolog"/>
    <property type="match status" value="1"/>
</dbReference>
<dbReference type="GeneID" id="106665591"/>
<dbReference type="InterPro" id="IPR056157">
    <property type="entry name" value="TPR_IFT80_172_dom"/>
</dbReference>
<keyword evidence="3 9" id="KW-0812">Transmembrane</keyword>
<dbReference type="FunFam" id="1.25.40.470:FF:000007">
    <property type="entry name" value="Intraflagellar transport 80 homolog (Chlamydomonas)"/>
    <property type="match status" value="1"/>
</dbReference>
<evidence type="ECO:0000256" key="6">
    <source>
        <dbReference type="ARBA" id="ARBA00023136"/>
    </source>
</evidence>
<evidence type="ECO:0000256" key="3">
    <source>
        <dbReference type="ARBA" id="ARBA00022692"/>
    </source>
</evidence>
<dbReference type="KEGG" id="clec:106665591"/>
<keyword evidence="7" id="KW-0966">Cell projection</keyword>
<dbReference type="Pfam" id="PF00400">
    <property type="entry name" value="WD40"/>
    <property type="match status" value="4"/>
</dbReference>
<dbReference type="PANTHER" id="PTHR24098:SF0">
    <property type="entry name" value="OUTER SEGMENT 5"/>
    <property type="match status" value="1"/>
</dbReference>
<evidence type="ECO:0000313" key="12">
    <source>
        <dbReference type="Proteomes" id="UP000494040"/>
    </source>
</evidence>
<dbReference type="GO" id="GO:0016020">
    <property type="term" value="C:membrane"/>
    <property type="evidence" value="ECO:0007669"/>
    <property type="project" value="UniProtKB-SubCell"/>
</dbReference>
<keyword evidence="4 9" id="KW-1133">Transmembrane helix</keyword>
<dbReference type="InterPro" id="IPR001680">
    <property type="entry name" value="WD40_rpt"/>
</dbReference>
<dbReference type="CTD" id="35349"/>
<dbReference type="Gene3D" id="2.130.10.10">
    <property type="entry name" value="YVTN repeat-like/Quinoprotein amine dehydrogenase"/>
    <property type="match status" value="2"/>
</dbReference>
<proteinExistence type="predicted"/>
<dbReference type="GO" id="GO:0060271">
    <property type="term" value="P:cilium assembly"/>
    <property type="evidence" value="ECO:0007669"/>
    <property type="project" value="TreeGrafter"/>
</dbReference>
<dbReference type="Pfam" id="PF23335">
    <property type="entry name" value="Beta-prop_IFT80_2nd"/>
    <property type="match status" value="1"/>
</dbReference>
<feature type="transmembrane region" description="Helical" evidence="9">
    <location>
        <begin position="1343"/>
        <end position="1365"/>
    </location>
</feature>
<dbReference type="Proteomes" id="UP000494040">
    <property type="component" value="Unassembled WGS sequence"/>
</dbReference>
<reference evidence="11" key="1">
    <citation type="submission" date="2022-01" db="UniProtKB">
        <authorList>
            <consortium name="EnsemblMetazoa"/>
        </authorList>
    </citation>
    <scope>IDENTIFICATION</scope>
</reference>
<sequence>MQLKLSFPKDAEHKDTVCCVSWNNTDEVMSCGDDHLLMKWNLVTTDSQKICELPSDVYPIDFHSFSRNPSIRKQGQDQLLITSSDGKFHLVGKSGRIEKSVEAHKGAVLVGQWSPDGSSLLTSGEDGFLKIWSRSGMLRSLAVQSGGVPIYSACWSADSLLVIYTQGKHLVIKPLAANTKANRWKAHEGLILKVAWDYVNGRIISGGEDCRYKVWDSFGALLFSSMLHEHPITSLAWSPSGELFAVGSFNTLRLCDKSGWSHCLEKPSTGSLYSIAWSADGTQLAAGCANNKLLLAHVIGRKVEWGQFEAVATRRKTIVVNNVAQTGEDTIEFPERVIHLALAYKHLVVITTTQFYIYSTNNLNTPIVMDLREGSVSIVLLAEKQFLLVERTSINLYSYEGRLLSSPRWASLNPSILNPLHISLGPDSLAVRDQADERVIQLFDINGKELGPSLQHPNALVEIGLSHGGNALDRLIAFIDRPRDLYIATVQPRLSIARKIDKLGSIVQSFKWNSHLNIIAAIQDTSLIIWYYPYILFVDKKLTRRTSVTKESSEFGHRPSIVSFIGNHVAIRRSDGALINNGISPYVAILHGYAMSSSWKDALRVCRLVKDDALWACLAVMATQAKDLETAEAAYAAINQYDKVLYIQHIREIPIRAVQNAEMSLLGGNIQEAETLLLQNGLVFRAIMSNINTHNWERALDIALRHKTHIDTVLLYRQRFMERLGKEETNEKFNQLKNTITIDEEQIDKKVDYELNKEVGSQLSAMVVIVFAVILVFPRALANNHAVRKCCDQMHSLNRENECVPSGHRWYYMNFTYGIPDCNFTVSYAQEGGWASCIDYSTDTDSYKMFICDKNDEPLFRVPPINYVKKCCPLYRTYDTALQSCWGEDDVDVEWPNDFINLMMAGFEGVVDINVGAPVCPVNYVLADYTLPFDRVRREESESIVLNMSDYPEMRFNPDEVCVDLADARDLLVVRSCFLAGLTCYPDGEKFCLRKCCPEGESKVGRDCAPSNATINPLRVYNQSDGLLLPQEYSIPAIFYYPMDCNSQFIVDNTSLVLFREGPFVDGDPSGWDQFCLEHADRDDFFGVFLFGCFPEQDEESFVFEFNAWSMAISCFFVLLTLMVYACLPNLRNLHGKTLMCHLSCLFVSYLCLFLIQNSYLTSEFSCQVSAHVNQFAFLGAFAWLNVISFDIWWTFGSFRSPTRRNKSERRRFIFYSVYAWFIASLFTVGALVANNTDLFPASLKPNIGVKVCFFELRTYAHFLFFLGPMIVFVCSNTVFFILTAIHCSNVKNELHRVAHSVLAEKRFQADKSKLIMNFKLFVVMGISWLLESISEYGVQDSLVWAALDFLNASQGILIFSIFILKKKILKAIHGKLKAVVCNEKPKNHRPSTSTLFTVLSNEVKIAHPLKKSTSDSMLSCDRLSVGNPSPRKLPQRCMSSACTNQLGISSRLIPTI</sequence>
<dbReference type="InterPro" id="IPR056456">
    <property type="entry name" value="Beta-prop_IFT80_2nd"/>
</dbReference>
<feature type="transmembrane region" description="Helical" evidence="9">
    <location>
        <begin position="1139"/>
        <end position="1156"/>
    </location>
</feature>
<dbReference type="PROSITE" id="PS50261">
    <property type="entry name" value="G_PROTEIN_RECEP_F2_4"/>
    <property type="match status" value="1"/>
</dbReference>
<evidence type="ECO:0000256" key="1">
    <source>
        <dbReference type="ARBA" id="ARBA00004138"/>
    </source>
</evidence>
<feature type="repeat" description="WD" evidence="8">
    <location>
        <begin position="101"/>
        <end position="133"/>
    </location>
</feature>
<dbReference type="InterPro" id="IPR015943">
    <property type="entry name" value="WD40/YVTN_repeat-like_dom_sf"/>
</dbReference>
<dbReference type="GO" id="GO:0004888">
    <property type="term" value="F:transmembrane signaling receptor activity"/>
    <property type="evidence" value="ECO:0007669"/>
    <property type="project" value="InterPro"/>
</dbReference>
<keyword evidence="12" id="KW-1185">Reference proteome</keyword>
<feature type="transmembrane region" description="Helical" evidence="9">
    <location>
        <begin position="1214"/>
        <end position="1234"/>
    </location>
</feature>
<feature type="transmembrane region" description="Helical" evidence="9">
    <location>
        <begin position="1176"/>
        <end position="1194"/>
    </location>
</feature>
<dbReference type="InterPro" id="IPR017981">
    <property type="entry name" value="GPCR_2-like_7TM"/>
</dbReference>
<dbReference type="Pfam" id="PF23387">
    <property type="entry name" value="TPR_IFT80_172"/>
    <property type="match status" value="1"/>
</dbReference>
<evidence type="ECO:0000256" key="7">
    <source>
        <dbReference type="ARBA" id="ARBA00023273"/>
    </source>
</evidence>
<dbReference type="RefSeq" id="XP_024082778.1">
    <property type="nucleotide sequence ID" value="XM_024227010.1"/>
</dbReference>
<keyword evidence="5" id="KW-0969">Cilium</keyword>